<dbReference type="InterPro" id="IPR014915">
    <property type="entry name" value="Phage_TLS_TfmB"/>
</dbReference>
<evidence type="ECO:0000313" key="2">
    <source>
        <dbReference type="Proteomes" id="UP000509568"/>
    </source>
</evidence>
<keyword evidence="2" id="KW-1185">Reference proteome</keyword>
<reference evidence="1 2" key="1">
    <citation type="submission" date="2020-06" db="EMBL/GenBank/DDBJ databases">
        <title>Pseudomonas eucalypticola sp. nov., an endophyte of Eucalyptus dunnii leaves with biocontrol ability of eucalyptus leaf blight.</title>
        <authorList>
            <person name="Liu Y."/>
            <person name="Song Z."/>
            <person name="Zeng H."/>
            <person name="Lu M."/>
            <person name="Wang X."/>
            <person name="Lian X."/>
            <person name="Zhang Q."/>
        </authorList>
    </citation>
    <scope>NUCLEOTIDE SEQUENCE [LARGE SCALE GENOMIC DNA]</scope>
    <source>
        <strain evidence="1 2">NP-1</strain>
    </source>
</reference>
<gene>
    <name evidence="1" type="ORF">HWQ56_19295</name>
</gene>
<evidence type="ECO:0000313" key="1">
    <source>
        <dbReference type="EMBL" id="QKZ07732.1"/>
    </source>
</evidence>
<accession>A0A7D5DBX4</accession>
<sequence length="87" mass="9673">MEAFGFEPGDYDDLMEILPDNWWAFALFEVMSTQWRAGMGGATGLDYGVLPAVMRLIGIPAGERCDIFYDLRVMEAEALACMAQGKE</sequence>
<dbReference type="Proteomes" id="UP000509568">
    <property type="component" value="Chromosome"/>
</dbReference>
<organism evidence="1 2">
    <name type="scientific">Pseudomonas eucalypticola</name>
    <dbReference type="NCBI Taxonomy" id="2599595"/>
    <lineage>
        <taxon>Bacteria</taxon>
        <taxon>Pseudomonadati</taxon>
        <taxon>Pseudomonadota</taxon>
        <taxon>Gammaproteobacteria</taxon>
        <taxon>Pseudomonadales</taxon>
        <taxon>Pseudomonadaceae</taxon>
        <taxon>Pseudomonas</taxon>
    </lineage>
</organism>
<name>A0A7D5DBX4_9PSED</name>
<dbReference type="Pfam" id="PF08809">
    <property type="entry name" value="DUF1799"/>
    <property type="match status" value="1"/>
</dbReference>
<protein>
    <submittedName>
        <fullName evidence="1">DUF1799 domain-containing protein</fullName>
    </submittedName>
</protein>
<dbReference type="EMBL" id="CP056030">
    <property type="protein sequence ID" value="QKZ07732.1"/>
    <property type="molecule type" value="Genomic_DNA"/>
</dbReference>
<dbReference type="AlphaFoldDB" id="A0A7D5DBX4"/>
<dbReference type="KEGG" id="pez:HWQ56_19295"/>
<proteinExistence type="predicted"/>